<comment type="caution">
    <text evidence="5">The sequence shown here is derived from an EMBL/GenBank/DDBJ whole genome shotgun (WGS) entry which is preliminary data.</text>
</comment>
<dbReference type="Proteomes" id="UP001229651">
    <property type="component" value="Unassembled WGS sequence"/>
</dbReference>
<name>A0ABU0ENE2_9PSEU</name>
<proteinExistence type="predicted"/>
<evidence type="ECO:0000313" key="5">
    <source>
        <dbReference type="EMBL" id="MDQ0376689.1"/>
    </source>
</evidence>
<dbReference type="Gene3D" id="1.10.10.60">
    <property type="entry name" value="Homeodomain-like"/>
    <property type="match status" value="1"/>
</dbReference>
<accession>A0ABU0ENE2</accession>
<dbReference type="RefSeq" id="WP_306988662.1">
    <property type="nucleotide sequence ID" value="NZ_JAUSUT010000001.1"/>
</dbReference>
<protein>
    <submittedName>
        <fullName evidence="5">AraC-like DNA-binding protein</fullName>
    </submittedName>
</protein>
<dbReference type="InterPro" id="IPR009057">
    <property type="entry name" value="Homeodomain-like_sf"/>
</dbReference>
<sequence>MSGAEWAVREPHPQLRRLIARYVGYTQHGLPLATHRGLPSRHVTLAISLAEPIRFTGMPLGQSPARLPAALGGLHTAPALIAQEEFQSGVQVEIDPLGVPALFGVPTAELSGYVVDLAELGPAQLPERLAESPTWDDRFAVLDDVFRRGLADHEPSREVTWAWRRLARSGGLVRVEALAREIGWSRRQFAERFRRELGLSPKQAARVLRFERAADRLRRAPTALATLAADCGFYDQAHLSNEWRALAGCSPRTWIAEELPFLQDPGTAAGTD</sequence>
<dbReference type="PANTHER" id="PTHR46796">
    <property type="entry name" value="HTH-TYPE TRANSCRIPTIONAL ACTIVATOR RHAS-RELATED"/>
    <property type="match status" value="1"/>
</dbReference>
<evidence type="ECO:0000313" key="6">
    <source>
        <dbReference type="Proteomes" id="UP001229651"/>
    </source>
</evidence>
<feature type="domain" description="HTH araC/xylS-type" evidence="4">
    <location>
        <begin position="156"/>
        <end position="257"/>
    </location>
</feature>
<dbReference type="EMBL" id="JAUSUT010000001">
    <property type="protein sequence ID" value="MDQ0376689.1"/>
    <property type="molecule type" value="Genomic_DNA"/>
</dbReference>
<dbReference type="InterPro" id="IPR018060">
    <property type="entry name" value="HTH_AraC"/>
</dbReference>
<evidence type="ECO:0000256" key="1">
    <source>
        <dbReference type="ARBA" id="ARBA00023015"/>
    </source>
</evidence>
<keyword evidence="3" id="KW-0804">Transcription</keyword>
<dbReference type="InterPro" id="IPR050204">
    <property type="entry name" value="AraC_XylS_family_regulators"/>
</dbReference>
<evidence type="ECO:0000259" key="4">
    <source>
        <dbReference type="PROSITE" id="PS01124"/>
    </source>
</evidence>
<gene>
    <name evidence="5" type="ORF">FB470_000683</name>
</gene>
<dbReference type="SUPFAM" id="SSF46689">
    <property type="entry name" value="Homeodomain-like"/>
    <property type="match status" value="1"/>
</dbReference>
<dbReference type="SMART" id="SM00342">
    <property type="entry name" value="HTH_ARAC"/>
    <property type="match status" value="1"/>
</dbReference>
<keyword evidence="2" id="KW-0238">DNA-binding</keyword>
<reference evidence="5 6" key="1">
    <citation type="submission" date="2023-07" db="EMBL/GenBank/DDBJ databases">
        <title>Sequencing the genomes of 1000 actinobacteria strains.</title>
        <authorList>
            <person name="Klenk H.-P."/>
        </authorList>
    </citation>
    <scope>NUCLEOTIDE SEQUENCE [LARGE SCALE GENOMIC DNA]</scope>
    <source>
        <strain evidence="5 6">DSM 45805</strain>
    </source>
</reference>
<dbReference type="Pfam" id="PF12833">
    <property type="entry name" value="HTH_18"/>
    <property type="match status" value="1"/>
</dbReference>
<dbReference type="PANTHER" id="PTHR46796:SF15">
    <property type="entry name" value="BLL1074 PROTEIN"/>
    <property type="match status" value="1"/>
</dbReference>
<keyword evidence="6" id="KW-1185">Reference proteome</keyword>
<evidence type="ECO:0000256" key="3">
    <source>
        <dbReference type="ARBA" id="ARBA00023163"/>
    </source>
</evidence>
<organism evidence="5 6">
    <name type="scientific">Amycolatopsis thermophila</name>
    <dbReference type="NCBI Taxonomy" id="206084"/>
    <lineage>
        <taxon>Bacteria</taxon>
        <taxon>Bacillati</taxon>
        <taxon>Actinomycetota</taxon>
        <taxon>Actinomycetes</taxon>
        <taxon>Pseudonocardiales</taxon>
        <taxon>Pseudonocardiaceae</taxon>
        <taxon>Amycolatopsis</taxon>
    </lineage>
</organism>
<dbReference type="PROSITE" id="PS01124">
    <property type="entry name" value="HTH_ARAC_FAMILY_2"/>
    <property type="match status" value="1"/>
</dbReference>
<evidence type="ECO:0000256" key="2">
    <source>
        <dbReference type="ARBA" id="ARBA00023125"/>
    </source>
</evidence>
<keyword evidence="1" id="KW-0805">Transcription regulation</keyword>